<dbReference type="AlphaFoldDB" id="A0A3D1JJB6"/>
<dbReference type="Gene3D" id="3.90.1480.10">
    <property type="entry name" value="Alpha-2,3-sialyltransferase"/>
    <property type="match status" value="1"/>
</dbReference>
<dbReference type="EMBL" id="DPBP01000041">
    <property type="protein sequence ID" value="HCE18327.1"/>
    <property type="molecule type" value="Genomic_DNA"/>
</dbReference>
<accession>A0A3D1JJB6</accession>
<proteinExistence type="predicted"/>
<dbReference type="STRING" id="229919.GCA_001050195_00137"/>
<feature type="domain" description="6-hydroxymethylpterin diphosphokinase MptE-like" evidence="1">
    <location>
        <begin position="51"/>
        <end position="192"/>
    </location>
</feature>
<evidence type="ECO:0000313" key="3">
    <source>
        <dbReference type="Proteomes" id="UP000264141"/>
    </source>
</evidence>
<dbReference type="Pfam" id="PF01973">
    <property type="entry name" value="MptE-like"/>
    <property type="match status" value="1"/>
</dbReference>
<comment type="caution">
    <text evidence="2">The sequence shown here is derived from an EMBL/GenBank/DDBJ whole genome shotgun (WGS) entry which is preliminary data.</text>
</comment>
<name>A0A3D1JJB6_9CHLR</name>
<sequence>MSQWRESIKNALPFGVKRAIGETLDAFDRARQWPAATFHPWRRDSIRRLRALKDIHRGQRVFIIGNGPSLRQTDMSKLRNEYTIGMNRIFLMFPELGFQTTYLCSVNDLVIEQSAAELQALNLPRFVSWRARRWLKPDDNLYFLYTTYTGPKFSTDLTGRLWEGATVTNIALQVAFYLGFQEAILIGVDHNFVTQGKPNTTVTSQGDDPNHFSPAYFGKGFRWQLPDLETSERGYRMAREAYETAGRRVVDATVGGKLTIFPKVDYDSLF</sequence>
<dbReference type="Proteomes" id="UP000264141">
    <property type="component" value="Unassembled WGS sequence"/>
</dbReference>
<organism evidence="2 3">
    <name type="scientific">Anaerolinea thermolimosa</name>
    <dbReference type="NCBI Taxonomy" id="229919"/>
    <lineage>
        <taxon>Bacteria</taxon>
        <taxon>Bacillati</taxon>
        <taxon>Chloroflexota</taxon>
        <taxon>Anaerolineae</taxon>
        <taxon>Anaerolineales</taxon>
        <taxon>Anaerolineaceae</taxon>
        <taxon>Anaerolinea</taxon>
    </lineage>
</organism>
<protein>
    <recommendedName>
        <fullName evidence="1">6-hydroxymethylpterin diphosphokinase MptE-like domain-containing protein</fullName>
    </recommendedName>
</protein>
<dbReference type="InterPro" id="IPR002826">
    <property type="entry name" value="MptE-like"/>
</dbReference>
<evidence type="ECO:0000313" key="2">
    <source>
        <dbReference type="EMBL" id="HCE18327.1"/>
    </source>
</evidence>
<gene>
    <name evidence="2" type="ORF">DEQ80_10750</name>
</gene>
<evidence type="ECO:0000259" key="1">
    <source>
        <dbReference type="Pfam" id="PF01973"/>
    </source>
</evidence>
<reference evidence="2 3" key="1">
    <citation type="journal article" date="2018" name="Nat. Biotechnol.">
        <title>A standardized bacterial taxonomy based on genome phylogeny substantially revises the tree of life.</title>
        <authorList>
            <person name="Parks D.H."/>
            <person name="Chuvochina M."/>
            <person name="Waite D.W."/>
            <person name="Rinke C."/>
            <person name="Skarshewski A."/>
            <person name="Chaumeil P.A."/>
            <person name="Hugenholtz P."/>
        </authorList>
    </citation>
    <scope>NUCLEOTIDE SEQUENCE [LARGE SCALE GENOMIC DNA]</scope>
    <source>
        <strain evidence="2">UBA8781</strain>
    </source>
</reference>